<reference evidence="2" key="1">
    <citation type="submission" date="2015-08" db="EMBL/GenBank/DDBJ databases">
        <authorList>
            <person name="Babu N.S."/>
            <person name="Beckwith C.J."/>
            <person name="Beseler K.G."/>
            <person name="Brison A."/>
            <person name="Carone J.V."/>
            <person name="Caskin T.P."/>
            <person name="Diamond M."/>
            <person name="Durham M.E."/>
            <person name="Foxe J.M."/>
            <person name="Go M."/>
            <person name="Henderson B.A."/>
            <person name="Jones I.B."/>
            <person name="McGettigan J.A."/>
            <person name="Micheletti S.J."/>
            <person name="Nasrallah M.E."/>
            <person name="Ortiz D."/>
            <person name="Piller C.R."/>
            <person name="Privatt S.R."/>
            <person name="Schneider S.L."/>
            <person name="Sharp S."/>
            <person name="Smith T.C."/>
            <person name="Stanton J.D."/>
            <person name="Ullery H.E."/>
            <person name="Wilson R.J."/>
            <person name="Serrano M.G."/>
            <person name="Buck G."/>
            <person name="Lee V."/>
            <person name="Wang Y."/>
            <person name="Carvalho R."/>
            <person name="Voegtly L."/>
            <person name="Shi R."/>
            <person name="Duckworth R."/>
            <person name="Johnson A."/>
            <person name="Loviza R."/>
            <person name="Walstead R."/>
            <person name="Shah Z."/>
            <person name="Kiflezghi M."/>
            <person name="Wade K."/>
            <person name="Ball S.L."/>
            <person name="Bradley K.W."/>
            <person name="Asai D.J."/>
            <person name="Bowman C.A."/>
            <person name="Russell D.A."/>
            <person name="Pope W.H."/>
            <person name="Jacobs-Sera D."/>
            <person name="Hendrix R.W."/>
            <person name="Hatfull G.F."/>
        </authorList>
    </citation>
    <scope>NUCLEOTIDE SEQUENCE</scope>
</reference>
<dbReference type="Pfam" id="PF09737">
    <property type="entry name" value="Det1"/>
    <property type="match status" value="1"/>
</dbReference>
<dbReference type="GO" id="GO:0031625">
    <property type="term" value="F:ubiquitin protein ligase binding"/>
    <property type="evidence" value="ECO:0007669"/>
    <property type="project" value="TreeGrafter"/>
</dbReference>
<dbReference type="EMBL" id="GDKF01004510">
    <property type="protein sequence ID" value="JAT74112.1"/>
    <property type="molecule type" value="Transcribed_RNA"/>
</dbReference>
<protein>
    <submittedName>
        <fullName evidence="2">Uncharacterized protein</fullName>
    </submittedName>
</protein>
<accession>A0A1D2A4J4</accession>
<proteinExistence type="predicted"/>
<dbReference type="GO" id="GO:1990756">
    <property type="term" value="F:ubiquitin-like ligase-substrate adaptor activity"/>
    <property type="evidence" value="ECO:0007669"/>
    <property type="project" value="TreeGrafter"/>
</dbReference>
<name>A0A1D2A4J4_AUXPR</name>
<dbReference type="GO" id="GO:0005634">
    <property type="term" value="C:nucleus"/>
    <property type="evidence" value="ECO:0007669"/>
    <property type="project" value="TreeGrafter"/>
</dbReference>
<dbReference type="PANTHER" id="PTHR13374">
    <property type="entry name" value="DET1 HOMOLOG DE-ETIOLATED-1 HOMOLOG"/>
    <property type="match status" value="1"/>
</dbReference>
<evidence type="ECO:0000256" key="1">
    <source>
        <dbReference type="SAM" id="MobiDB-lite"/>
    </source>
</evidence>
<dbReference type="InterPro" id="IPR019138">
    <property type="entry name" value="De-etiolated_protein_1_Det1"/>
</dbReference>
<organism evidence="2">
    <name type="scientific">Auxenochlorella protothecoides</name>
    <name type="common">Green microalga</name>
    <name type="synonym">Chlorella protothecoides</name>
    <dbReference type="NCBI Taxonomy" id="3075"/>
    <lineage>
        <taxon>Eukaryota</taxon>
        <taxon>Viridiplantae</taxon>
        <taxon>Chlorophyta</taxon>
        <taxon>core chlorophytes</taxon>
        <taxon>Trebouxiophyceae</taxon>
        <taxon>Chlorellales</taxon>
        <taxon>Chlorellaceae</taxon>
        <taxon>Auxenochlorella</taxon>
    </lineage>
</organism>
<evidence type="ECO:0000313" key="2">
    <source>
        <dbReference type="EMBL" id="JAT74112.1"/>
    </source>
</evidence>
<dbReference type="PANTHER" id="PTHR13374:SF3">
    <property type="entry name" value="DET1 HOMOLOG"/>
    <property type="match status" value="1"/>
</dbReference>
<dbReference type="GO" id="GO:0016567">
    <property type="term" value="P:protein ubiquitination"/>
    <property type="evidence" value="ECO:0007669"/>
    <property type="project" value="TreeGrafter"/>
</dbReference>
<dbReference type="GO" id="GO:0031461">
    <property type="term" value="C:cullin-RING ubiquitin ligase complex"/>
    <property type="evidence" value="ECO:0007669"/>
    <property type="project" value="TreeGrafter"/>
</dbReference>
<dbReference type="AlphaFoldDB" id="A0A1D2A4J4"/>
<feature type="region of interest" description="Disordered" evidence="1">
    <location>
        <begin position="394"/>
        <end position="430"/>
    </location>
</feature>
<dbReference type="GO" id="GO:0032436">
    <property type="term" value="P:positive regulation of proteasomal ubiquitin-dependent protein catabolic process"/>
    <property type="evidence" value="ECO:0007669"/>
    <property type="project" value="TreeGrafter"/>
</dbReference>
<sequence length="554" mass="61103">MPQDPSRLTLQQRLLQRETQGAPTSDLRQMYEHFNPCDAARVLTQPQGLHPAGFTPCGRFLTAFQHAPLAPHAHEVAVLAVEGPSSSWVGAAPVAERSYPRAPRRLPPAPLLSYFPLLWRAQAVIPGQGYIRFTDAPLVIGKYLMVVCASFEHSRGSAAGSRDSCPSYRWLSLKLFALATGEPHGVWDIQNDYVDDFNLGVQASRDRVVVTLQRSRSVLILRVLPCGEFVKERHIGRNCYEDDALFLHMHSQQSGDEAGALANGDSPILPSLTHRMLAYAFHACCGRAVVGAGAVKAWGCGGPEGLPFHAVFPVIMRLQLKRAMPVEDGRLALCWQDPLVPASAPRGSWPAQRWVGVFDPGSSQFEALEPVLDREPLHGWFAMAPGRSMWPDPVTEWDRHSTPALASRRAQRGRSRPPAPAPAPAPGREAVGTGVCDTLPLACQRGSASPYMDSNLFMYDEGLLWDSHGSSCWRTPPSRVMKWMALSRQYRLNFVLDPSDFLPTPAEASAATLRVRGRTHQPVHYMMHPVLPLLLVVYCYGVADVDSKITVFHR</sequence>
<gene>
    <name evidence="2" type="ORF">g.36433</name>
</gene>